<evidence type="ECO:0000259" key="3">
    <source>
        <dbReference type="Pfam" id="PF24883"/>
    </source>
</evidence>
<keyword evidence="5" id="KW-1185">Reference proteome</keyword>
<accession>A0A8H5CVA0</accession>
<dbReference type="SUPFAM" id="SSF52540">
    <property type="entry name" value="P-loop containing nucleoside triphosphate hydrolases"/>
    <property type="match status" value="1"/>
</dbReference>
<feature type="compositionally biased region" description="Low complexity" evidence="2">
    <location>
        <begin position="115"/>
        <end position="130"/>
    </location>
</feature>
<evidence type="ECO:0000256" key="2">
    <source>
        <dbReference type="SAM" id="MobiDB-lite"/>
    </source>
</evidence>
<feature type="region of interest" description="Disordered" evidence="2">
    <location>
        <begin position="20"/>
        <end position="130"/>
    </location>
</feature>
<dbReference type="InterPro" id="IPR056884">
    <property type="entry name" value="NPHP3-like_N"/>
</dbReference>
<feature type="compositionally biased region" description="Polar residues" evidence="2">
    <location>
        <begin position="48"/>
        <end position="58"/>
    </location>
</feature>
<organism evidence="4 5">
    <name type="scientific">Leucocoprinus leucothites</name>
    <dbReference type="NCBI Taxonomy" id="201217"/>
    <lineage>
        <taxon>Eukaryota</taxon>
        <taxon>Fungi</taxon>
        <taxon>Dikarya</taxon>
        <taxon>Basidiomycota</taxon>
        <taxon>Agaricomycotina</taxon>
        <taxon>Agaricomycetes</taxon>
        <taxon>Agaricomycetidae</taxon>
        <taxon>Agaricales</taxon>
        <taxon>Agaricineae</taxon>
        <taxon>Agaricaceae</taxon>
        <taxon>Leucocoprinus</taxon>
    </lineage>
</organism>
<dbReference type="Gene3D" id="3.40.50.300">
    <property type="entry name" value="P-loop containing nucleotide triphosphate hydrolases"/>
    <property type="match status" value="1"/>
</dbReference>
<dbReference type="AlphaFoldDB" id="A0A8H5CVA0"/>
<feature type="compositionally biased region" description="Pro residues" evidence="2">
    <location>
        <begin position="65"/>
        <end position="88"/>
    </location>
</feature>
<dbReference type="EMBL" id="JAACJO010000023">
    <property type="protein sequence ID" value="KAF5347708.1"/>
    <property type="molecule type" value="Genomic_DNA"/>
</dbReference>
<name>A0A8H5CVA0_9AGAR</name>
<reference evidence="4 5" key="1">
    <citation type="journal article" date="2020" name="ISME J.">
        <title>Uncovering the hidden diversity of litter-decomposition mechanisms in mushroom-forming fungi.</title>
        <authorList>
            <person name="Floudas D."/>
            <person name="Bentzer J."/>
            <person name="Ahren D."/>
            <person name="Johansson T."/>
            <person name="Persson P."/>
            <person name="Tunlid A."/>
        </authorList>
    </citation>
    <scope>NUCLEOTIDE SEQUENCE [LARGE SCALE GENOMIC DNA]</scope>
    <source>
        <strain evidence="4 5">CBS 146.42</strain>
    </source>
</reference>
<dbReference type="Proteomes" id="UP000559027">
    <property type="component" value="Unassembled WGS sequence"/>
</dbReference>
<dbReference type="PANTHER" id="PTHR10039">
    <property type="entry name" value="AMELOGENIN"/>
    <property type="match status" value="1"/>
</dbReference>
<feature type="domain" description="Nephrocystin 3-like N-terminal" evidence="3">
    <location>
        <begin position="205"/>
        <end position="366"/>
    </location>
</feature>
<proteinExistence type="predicted"/>
<dbReference type="Pfam" id="PF24883">
    <property type="entry name" value="NPHP3_N"/>
    <property type="match status" value="1"/>
</dbReference>
<dbReference type="InterPro" id="IPR027417">
    <property type="entry name" value="P-loop_NTPase"/>
</dbReference>
<sequence length="757" mass="83778">MSRRVRNFFVKLTHFFKRFFDPSRPAAGPDSAASQACTSAPQRPPMPLTTQDTPSLSQPATTAPPTSPPVPPTPPPVSPTPPPVPPTSATPTPALLDVEPSTPAPTPSPSPSQAPGPLSLASSPAVLLPTSPSATLPQHFRVHGTFPNAHDFILNYPQFNESSHAGSGLKELLEHSMPDAFHDSGVRYPPPKCHLGTRNEYIDLFTNWALGTSDRREPILWMHGPFGVGKSAVAQSCAEALESMNKLAATLFFSRSNTGRDDPQRVFTSIAYQIATTCPSLGEIVSRRMIEHPALPTKSLSKQFKDLLVQPLSQVDTVESGLAERVVIIDGLDECRGTEKQCEIIKIIAASARERTTPFRWFITSRPEDAIIRTMNSPAVSLALSRIELPVSREIDHEILLYLTDEFKVIREDHGLPEWWPSEEALALLVERGAGLWIYVSTIVRFIKDENSLGPKDQLCIVLEFVKEVSAKVGLNNPLAEMDFLYTLIIRRVPLKTRITVQKILLACSTLVDLPSSIATALCLSVEQLCHACASIQSVMELTGPDIESMHINFYHTSFLDFMEDPQRSKDLCICGDFLIDYRQELLEWLHKVCACSTDSEHIVFPSSTVLPEGITDADHYLRILDWFWRLCQEPEHPFDFQTTISFAGLPFQKMLSLLGNNGVGLINGDEVTDSLPAELCDKIIRKGKCLIPGCTNTEDIWILGNGENEIVPLQWDLGFQLRNNVFPDSGCVCGVQMQTNHNEELKTDVEDTDDDD</sequence>
<dbReference type="OrthoDB" id="3038309at2759"/>
<feature type="compositionally biased region" description="Pro residues" evidence="2">
    <location>
        <begin position="102"/>
        <end position="114"/>
    </location>
</feature>
<evidence type="ECO:0000256" key="1">
    <source>
        <dbReference type="ARBA" id="ARBA00022737"/>
    </source>
</evidence>
<comment type="caution">
    <text evidence="4">The sequence shown here is derived from an EMBL/GenBank/DDBJ whole genome shotgun (WGS) entry which is preliminary data.</text>
</comment>
<evidence type="ECO:0000313" key="5">
    <source>
        <dbReference type="Proteomes" id="UP000559027"/>
    </source>
</evidence>
<keyword evidence="1" id="KW-0677">Repeat</keyword>
<feature type="compositionally biased region" description="Polar residues" evidence="2">
    <location>
        <begin position="32"/>
        <end position="41"/>
    </location>
</feature>
<evidence type="ECO:0000313" key="4">
    <source>
        <dbReference type="EMBL" id="KAF5347708.1"/>
    </source>
</evidence>
<gene>
    <name evidence="4" type="ORF">D9756_010329</name>
</gene>
<protein>
    <recommendedName>
        <fullName evidence="3">Nephrocystin 3-like N-terminal domain-containing protein</fullName>
    </recommendedName>
</protein>